<evidence type="ECO:0000256" key="2">
    <source>
        <dbReference type="ARBA" id="ARBA00022801"/>
    </source>
</evidence>
<gene>
    <name evidence="6" type="ORF">ABL78_4821</name>
</gene>
<evidence type="ECO:0000256" key="5">
    <source>
        <dbReference type="SAM" id="Phobius"/>
    </source>
</evidence>
<protein>
    <recommendedName>
        <fullName evidence="1">peptidyl-tRNA hydrolase</fullName>
        <ecNumber evidence="1">3.1.1.29</ecNumber>
    </recommendedName>
</protein>
<dbReference type="EMBL" id="LJSK01000147">
    <property type="protein sequence ID" value="KPI86129.1"/>
    <property type="molecule type" value="Genomic_DNA"/>
</dbReference>
<keyword evidence="7" id="KW-1185">Reference proteome</keyword>
<dbReference type="PANTHER" id="PTHR12649:SF11">
    <property type="entry name" value="PEPTIDYL-TRNA HYDROLASE 2, MITOCHONDRIAL"/>
    <property type="match status" value="1"/>
</dbReference>
<accession>A0A0N0P574</accession>
<reference evidence="6 7" key="1">
    <citation type="journal article" date="2015" name="PLoS Pathog.">
        <title>Leptomonas seymouri: Adaptations to the Dixenous Life Cycle Analyzed by Genome Sequencing, Transcriptome Profiling and Co-infection with Leishmania donovani.</title>
        <authorList>
            <person name="Kraeva N."/>
            <person name="Butenko A."/>
            <person name="Hlavacova J."/>
            <person name="Kostygov A."/>
            <person name="Myskova J."/>
            <person name="Grybchuk D."/>
            <person name="Lestinova T."/>
            <person name="Votypka J."/>
            <person name="Volf P."/>
            <person name="Opperdoes F."/>
            <person name="Flegontov P."/>
            <person name="Lukes J."/>
            <person name="Yurchenko V."/>
        </authorList>
    </citation>
    <scope>NUCLEOTIDE SEQUENCE [LARGE SCALE GENOMIC DNA]</scope>
    <source>
        <strain evidence="6 7">ATCC 30220</strain>
    </source>
</reference>
<dbReference type="PANTHER" id="PTHR12649">
    <property type="entry name" value="PEPTIDYL-TRNA HYDROLASE 2"/>
    <property type="match status" value="1"/>
</dbReference>
<dbReference type="Pfam" id="PF01981">
    <property type="entry name" value="PTH2"/>
    <property type="match status" value="1"/>
</dbReference>
<organism evidence="6 7">
    <name type="scientific">Leptomonas seymouri</name>
    <dbReference type="NCBI Taxonomy" id="5684"/>
    <lineage>
        <taxon>Eukaryota</taxon>
        <taxon>Discoba</taxon>
        <taxon>Euglenozoa</taxon>
        <taxon>Kinetoplastea</taxon>
        <taxon>Metakinetoplastina</taxon>
        <taxon>Trypanosomatida</taxon>
        <taxon>Trypanosomatidae</taxon>
        <taxon>Leishmaniinae</taxon>
        <taxon>Leptomonas</taxon>
    </lineage>
</organism>
<evidence type="ECO:0000256" key="3">
    <source>
        <dbReference type="ARBA" id="ARBA00038050"/>
    </source>
</evidence>
<comment type="caution">
    <text evidence="6">The sequence shown here is derived from an EMBL/GenBank/DDBJ whole genome shotgun (WGS) entry which is preliminary data.</text>
</comment>
<dbReference type="OMA" id="QCPDEET"/>
<dbReference type="InterPro" id="IPR023476">
    <property type="entry name" value="Pep_tRNA_hydro_II_dom_sf"/>
</dbReference>
<dbReference type="OrthoDB" id="1733656at2759"/>
<dbReference type="InterPro" id="IPR002833">
    <property type="entry name" value="PTH2"/>
</dbReference>
<dbReference type="SUPFAM" id="SSF102462">
    <property type="entry name" value="Peptidyl-tRNA hydrolase II"/>
    <property type="match status" value="1"/>
</dbReference>
<keyword evidence="5" id="KW-0472">Membrane</keyword>
<evidence type="ECO:0000313" key="6">
    <source>
        <dbReference type="EMBL" id="KPI86129.1"/>
    </source>
</evidence>
<dbReference type="Gene3D" id="3.40.1490.10">
    <property type="entry name" value="Bit1"/>
    <property type="match status" value="1"/>
</dbReference>
<keyword evidence="2" id="KW-0378">Hydrolase</keyword>
<dbReference type="GO" id="GO:0004045">
    <property type="term" value="F:peptidyl-tRNA hydrolase activity"/>
    <property type="evidence" value="ECO:0007669"/>
    <property type="project" value="UniProtKB-EC"/>
</dbReference>
<evidence type="ECO:0000313" key="7">
    <source>
        <dbReference type="Proteomes" id="UP000038009"/>
    </source>
</evidence>
<feature type="transmembrane region" description="Helical" evidence="5">
    <location>
        <begin position="39"/>
        <end position="57"/>
    </location>
</feature>
<sequence>MHSEVVGIVLGTSSPIVDTLRIIVSGGNDAERVTIVKPFWSGFQAAFLFTFLLWLLMKGRMTLWCRWSVERCKQVSSLAVVGEPVKMTLVVRKDLKMGNGKVAAQCAHAAVAVVEEILSMKASQLTAPTTSTLDSTSQLWLRWYDAWHASGCSKVALQCPDEETMMAIAKHAKAVGLPYSVVRDAGRTQIAPGSKTVVAVGPGPKSLVDEVTGQLKLL</sequence>
<dbReference type="GO" id="GO:0005829">
    <property type="term" value="C:cytosol"/>
    <property type="evidence" value="ECO:0007669"/>
    <property type="project" value="TreeGrafter"/>
</dbReference>
<dbReference type="Proteomes" id="UP000038009">
    <property type="component" value="Unassembled WGS sequence"/>
</dbReference>
<evidence type="ECO:0000256" key="1">
    <source>
        <dbReference type="ARBA" id="ARBA00013260"/>
    </source>
</evidence>
<dbReference type="AlphaFoldDB" id="A0A0N0P574"/>
<dbReference type="EC" id="3.1.1.29" evidence="1"/>
<keyword evidence="5" id="KW-1133">Transmembrane helix</keyword>
<dbReference type="VEuPathDB" id="TriTrypDB:Lsey_0147_0170"/>
<dbReference type="FunFam" id="3.40.1490.10:FF:000001">
    <property type="entry name" value="Peptidyl-tRNA hydrolase 2"/>
    <property type="match status" value="1"/>
</dbReference>
<proteinExistence type="inferred from homology"/>
<comment type="similarity">
    <text evidence="3">Belongs to the PTH2 family.</text>
</comment>
<comment type="catalytic activity">
    <reaction evidence="4">
        <text>an N-acyl-L-alpha-aminoacyl-tRNA + H2O = an N-acyl-L-amino acid + a tRNA + H(+)</text>
        <dbReference type="Rhea" id="RHEA:54448"/>
        <dbReference type="Rhea" id="RHEA-COMP:10123"/>
        <dbReference type="Rhea" id="RHEA-COMP:13883"/>
        <dbReference type="ChEBI" id="CHEBI:15377"/>
        <dbReference type="ChEBI" id="CHEBI:15378"/>
        <dbReference type="ChEBI" id="CHEBI:59874"/>
        <dbReference type="ChEBI" id="CHEBI:78442"/>
        <dbReference type="ChEBI" id="CHEBI:138191"/>
        <dbReference type="EC" id="3.1.1.29"/>
    </reaction>
</comment>
<name>A0A0N0P574_LEPSE</name>
<evidence type="ECO:0000256" key="4">
    <source>
        <dbReference type="ARBA" id="ARBA00048707"/>
    </source>
</evidence>
<keyword evidence="5" id="KW-0812">Transmembrane</keyword>
<dbReference type="NCBIfam" id="TIGR00283">
    <property type="entry name" value="arch_pth2"/>
    <property type="match status" value="1"/>
</dbReference>